<keyword evidence="2" id="KW-1185">Reference proteome</keyword>
<proteinExistence type="predicted"/>
<dbReference type="EMBL" id="JAEPRC010000372">
    <property type="protein sequence ID" value="KAG2198940.1"/>
    <property type="molecule type" value="Genomic_DNA"/>
</dbReference>
<evidence type="ECO:0000313" key="2">
    <source>
        <dbReference type="Proteomes" id="UP000650833"/>
    </source>
</evidence>
<dbReference type="Proteomes" id="UP000650833">
    <property type="component" value="Unassembled WGS sequence"/>
</dbReference>
<comment type="caution">
    <text evidence="1">The sequence shown here is derived from an EMBL/GenBank/DDBJ whole genome shotgun (WGS) entry which is preliminary data.</text>
</comment>
<gene>
    <name evidence="1" type="ORF">INT46_006332</name>
</gene>
<dbReference type="AlphaFoldDB" id="A0A8H7QVB8"/>
<accession>A0A8H7QVB8</accession>
<sequence>MYKDVVNDNISNAFKNYFLELIKCCCLYESKHEKCKGTAKAAKISLSLDSFRKGGVEAQSLLNKHLEDNYAEDKSKKAIFKTSTIDREIADQKVDVDQYLKNTKEMVNFHLFNQTFEEIEMLVNDAEQYMKNISFQISGLEGAMKSLNNPGHLDVTAFSINDGDIDNNANVPPDVSSFSFDSVDAGDLFGITRNMGTLFIEPAAPNKNIVSVNAEDDSDDYEPNSYSRNTEIEEEGDDINNLEDIVSHHILQDD</sequence>
<evidence type="ECO:0000313" key="1">
    <source>
        <dbReference type="EMBL" id="KAG2198940.1"/>
    </source>
</evidence>
<organism evidence="1 2">
    <name type="scientific">Mucor plumbeus</name>
    <dbReference type="NCBI Taxonomy" id="97098"/>
    <lineage>
        <taxon>Eukaryota</taxon>
        <taxon>Fungi</taxon>
        <taxon>Fungi incertae sedis</taxon>
        <taxon>Mucoromycota</taxon>
        <taxon>Mucoromycotina</taxon>
        <taxon>Mucoromycetes</taxon>
        <taxon>Mucorales</taxon>
        <taxon>Mucorineae</taxon>
        <taxon>Mucoraceae</taxon>
        <taxon>Mucor</taxon>
    </lineage>
</organism>
<protein>
    <submittedName>
        <fullName evidence="1">Uncharacterized protein</fullName>
    </submittedName>
</protein>
<name>A0A8H7QVB8_9FUNG</name>
<reference evidence="1" key="1">
    <citation type="submission" date="2020-12" db="EMBL/GenBank/DDBJ databases">
        <title>Metabolic potential, ecology and presence of endohyphal bacteria is reflected in genomic diversity of Mucoromycotina.</title>
        <authorList>
            <person name="Muszewska A."/>
            <person name="Okrasinska A."/>
            <person name="Steczkiewicz K."/>
            <person name="Drgas O."/>
            <person name="Orlowska M."/>
            <person name="Perlinska-Lenart U."/>
            <person name="Aleksandrzak-Piekarczyk T."/>
            <person name="Szatraj K."/>
            <person name="Zielenkiewicz U."/>
            <person name="Pilsyk S."/>
            <person name="Malc E."/>
            <person name="Mieczkowski P."/>
            <person name="Kruszewska J.S."/>
            <person name="Biernat P."/>
            <person name="Pawlowska J."/>
        </authorList>
    </citation>
    <scope>NUCLEOTIDE SEQUENCE</scope>
    <source>
        <strain evidence="1">CBS 226.32</strain>
    </source>
</reference>